<keyword evidence="1" id="KW-0732">Signal</keyword>
<evidence type="ECO:0000256" key="1">
    <source>
        <dbReference type="SAM" id="SignalP"/>
    </source>
</evidence>
<dbReference type="OrthoDB" id="9786188at2"/>
<dbReference type="Gene3D" id="2.60.120.1360">
    <property type="match status" value="1"/>
</dbReference>
<dbReference type="InterPro" id="IPR036514">
    <property type="entry name" value="SGNH_hydro_sf"/>
</dbReference>
<dbReference type="Gene3D" id="3.40.50.1110">
    <property type="entry name" value="SGNH hydrolase"/>
    <property type="match status" value="1"/>
</dbReference>
<protein>
    <submittedName>
        <fullName evidence="3">GDSL-like Lipase/Acylhydrolase</fullName>
    </submittedName>
</protein>
<name>A0A378R6X2_9GAMM</name>
<gene>
    <name evidence="3" type="ORF">NCTC10293_00673</name>
</gene>
<dbReference type="GO" id="GO:0016788">
    <property type="term" value="F:hydrolase activity, acting on ester bonds"/>
    <property type="evidence" value="ECO:0007669"/>
    <property type="project" value="UniProtKB-ARBA"/>
</dbReference>
<evidence type="ECO:0000313" key="3">
    <source>
        <dbReference type="EMBL" id="STZ10341.1"/>
    </source>
</evidence>
<dbReference type="EMBL" id="UGQE01000001">
    <property type="protein sequence ID" value="STZ10341.1"/>
    <property type="molecule type" value="Genomic_DNA"/>
</dbReference>
<reference evidence="3 4" key="1">
    <citation type="submission" date="2018-06" db="EMBL/GenBank/DDBJ databases">
        <authorList>
            <consortium name="Pathogen Informatics"/>
            <person name="Doyle S."/>
        </authorList>
    </citation>
    <scope>NUCLEOTIDE SEQUENCE [LARGE SCALE GENOMIC DNA]</scope>
    <source>
        <strain evidence="3 4">NCTC10293</strain>
    </source>
</reference>
<evidence type="ECO:0000313" key="4">
    <source>
        <dbReference type="Proteomes" id="UP000255279"/>
    </source>
</evidence>
<feature type="domain" description="SGNH hydrolase-type esterase" evidence="2">
    <location>
        <begin position="272"/>
        <end position="417"/>
    </location>
</feature>
<evidence type="ECO:0000259" key="2">
    <source>
        <dbReference type="Pfam" id="PF13472"/>
    </source>
</evidence>
<sequence>MKKQLLTLSMLLAAIPAAASLTYSPSSYSTTLLTNKVAHNTNTKLWIPEYEAPSALYNLNTAANRIEFANASTLGSLLTKWRANQNETPIVIAHFGDSHVQPGWQVAPIRKALQTARGNGGRGMIFPYTIAKRTYSQEDYTITSTGSWRTANSIQQPPKIGVGVTGFVAVTSDSFVKVNFKFKQSADTLGNINAALNFRAMNGRYEVTASNGVASQTKVIDANIDNQIQSVNFELPDTDKEFSFTISRLSGGPNAEFEFHGVNLDNANINGGVTYHNLGVGGANFKAIEQQKHFEQFASLNADLVILDWGTNDILYTNSIPNYLERTIRNTIQKVRAINPNAAILLSSVQETRYKGQRTTAAAQYSELLRRIAIEENVMFYDWYQVSGGPGSMRIFQDTGYANPKDSIHLNGKGYRVKGELFAQALVDALNNN</sequence>
<dbReference type="SUPFAM" id="SSF52266">
    <property type="entry name" value="SGNH hydrolase"/>
    <property type="match status" value="1"/>
</dbReference>
<feature type="chain" id="PRO_5016614850" evidence="1">
    <location>
        <begin position="20"/>
        <end position="433"/>
    </location>
</feature>
<feature type="signal peptide" evidence="1">
    <location>
        <begin position="1"/>
        <end position="19"/>
    </location>
</feature>
<dbReference type="InterPro" id="IPR013830">
    <property type="entry name" value="SGNH_hydro"/>
</dbReference>
<dbReference type="PANTHER" id="PTHR30383">
    <property type="entry name" value="THIOESTERASE 1/PROTEASE 1/LYSOPHOSPHOLIPASE L1"/>
    <property type="match status" value="1"/>
</dbReference>
<dbReference type="AlphaFoldDB" id="A0A378R6X2"/>
<accession>A0A378R6X2</accession>
<organism evidence="3 4">
    <name type="scientific">Moraxella caviae</name>
    <dbReference type="NCBI Taxonomy" id="34060"/>
    <lineage>
        <taxon>Bacteria</taxon>
        <taxon>Pseudomonadati</taxon>
        <taxon>Pseudomonadota</taxon>
        <taxon>Gammaproteobacteria</taxon>
        <taxon>Moraxellales</taxon>
        <taxon>Moraxellaceae</taxon>
        <taxon>Moraxella</taxon>
    </lineage>
</organism>
<dbReference type="Proteomes" id="UP000255279">
    <property type="component" value="Unassembled WGS sequence"/>
</dbReference>
<proteinExistence type="predicted"/>
<dbReference type="InterPro" id="IPR051532">
    <property type="entry name" value="Ester_Hydrolysis_Enzymes"/>
</dbReference>
<keyword evidence="3" id="KW-0378">Hydrolase</keyword>
<dbReference type="RefSeq" id="WP_078275487.1">
    <property type="nucleotide sequence ID" value="NZ_CAACXO010000004.1"/>
</dbReference>
<dbReference type="PANTHER" id="PTHR30383:SF29">
    <property type="entry name" value="SGNH HYDROLASE-TYPE ESTERASE DOMAIN-CONTAINING PROTEIN"/>
    <property type="match status" value="1"/>
</dbReference>
<dbReference type="Pfam" id="PF13472">
    <property type="entry name" value="Lipase_GDSL_2"/>
    <property type="match status" value="1"/>
</dbReference>